<dbReference type="SUPFAM" id="SSF56219">
    <property type="entry name" value="DNase I-like"/>
    <property type="match status" value="1"/>
</dbReference>
<dbReference type="EMBL" id="BPVZ01000117">
    <property type="protein sequence ID" value="GKV36551.1"/>
    <property type="molecule type" value="Genomic_DNA"/>
</dbReference>
<reference evidence="3 4" key="1">
    <citation type="journal article" date="2021" name="Commun. Biol.">
        <title>The genome of Shorea leprosula (Dipterocarpaceae) highlights the ecological relevance of drought in aseasonal tropical rainforests.</title>
        <authorList>
            <person name="Ng K.K.S."/>
            <person name="Kobayashi M.J."/>
            <person name="Fawcett J.A."/>
            <person name="Hatakeyama M."/>
            <person name="Paape T."/>
            <person name="Ng C.H."/>
            <person name="Ang C.C."/>
            <person name="Tnah L.H."/>
            <person name="Lee C.T."/>
            <person name="Nishiyama T."/>
            <person name="Sese J."/>
            <person name="O'Brien M.J."/>
            <person name="Copetti D."/>
            <person name="Mohd Noor M.I."/>
            <person name="Ong R.C."/>
            <person name="Putra M."/>
            <person name="Sireger I.Z."/>
            <person name="Indrioko S."/>
            <person name="Kosugi Y."/>
            <person name="Izuno A."/>
            <person name="Isagi Y."/>
            <person name="Lee S.L."/>
            <person name="Shimizu K.K."/>
        </authorList>
    </citation>
    <scope>NUCLEOTIDE SEQUENCE [LARGE SCALE GENOMIC DNA]</scope>
    <source>
        <strain evidence="3">214</strain>
    </source>
</reference>
<organism evidence="3 4">
    <name type="scientific">Rubroshorea leprosula</name>
    <dbReference type="NCBI Taxonomy" id="152421"/>
    <lineage>
        <taxon>Eukaryota</taxon>
        <taxon>Viridiplantae</taxon>
        <taxon>Streptophyta</taxon>
        <taxon>Embryophyta</taxon>
        <taxon>Tracheophyta</taxon>
        <taxon>Spermatophyta</taxon>
        <taxon>Magnoliopsida</taxon>
        <taxon>eudicotyledons</taxon>
        <taxon>Gunneridae</taxon>
        <taxon>Pentapetalae</taxon>
        <taxon>rosids</taxon>
        <taxon>malvids</taxon>
        <taxon>Malvales</taxon>
        <taxon>Dipterocarpaceae</taxon>
        <taxon>Rubroshorea</taxon>
    </lineage>
</organism>
<evidence type="ECO:0000313" key="4">
    <source>
        <dbReference type="Proteomes" id="UP001054252"/>
    </source>
</evidence>
<dbReference type="PANTHER" id="PTHR33116">
    <property type="entry name" value="REVERSE TRANSCRIPTASE ZINC-BINDING DOMAIN-CONTAINING PROTEIN-RELATED-RELATED"/>
    <property type="match status" value="1"/>
</dbReference>
<gene>
    <name evidence="3" type="ORF">SLEP1_g44670</name>
</gene>
<dbReference type="AlphaFoldDB" id="A0AAV5LI93"/>
<proteinExistence type="predicted"/>
<dbReference type="InterPro" id="IPR000477">
    <property type="entry name" value="RT_dom"/>
</dbReference>
<dbReference type="Gene3D" id="3.60.10.10">
    <property type="entry name" value="Endonuclease/exonuclease/phosphatase"/>
    <property type="match status" value="1"/>
</dbReference>
<accession>A0AAV5LI93</accession>
<feature type="region of interest" description="Disordered" evidence="1">
    <location>
        <begin position="73"/>
        <end position="99"/>
    </location>
</feature>
<sequence>MGGSLGLLEGGDKDEIKDLVELAQQWLGQWFTEVTGEPFIIKIMVEEATNGIFSMKSDHVFKMLSDSNNDVSESWSQDSEFGNETHESIQEGGGSKGYWNFPDVKMEEDDVEKEEDLEMDTKTRGELAHTCWKIKRQIGKEDQNSALNDISINAECSQEEFADSGDGKNQIQSSDNHERMPADLEIVPESQLNEKKEQQQMGEYVGPYKLPNPLVLDGCWTKKDKRITQQEYNGTVDGGPTPMEDDDLLEKNGVKPKNNKNADDGVSFQKDHEKENGSTCSSHPQMALKKNENLKRAQESCNVERIWAFVKEIGAGDCGNEQEVIRRLKDIEDRDKKLFRKSKVSDDVIEGIDGKRALWTSLKNLITGTGGNWCLMGDFNAIRNEQEWNGGRTRRREMVEFDIFIRDCGLIDLPLIGRKFTRYQPNGIVMSRLDRWQRPHLDGIAFNKISEDENSMLLAPFSEEEVKRAMWSCECSKAPGPNGFNFKFIREMWEEIKDDMMGYVEDFHNHGKLVRGVNSSFIMLIPKVVNPQKIEEFRPISLIGVMYKVIAKLFANRLSLVVDNIIGESQMAFVGGRQMADNIVIANEIIDEAKRKKKASFVFKLDFEKAYDNFANDTILFGKAEEDNIWASKSIMRTFELVSGLKINFGKNQLMGINVSDDWKTKMAHILNCKQGALPCKYLGVPIRGNCRNTTVWKPLVETFKKKLSSWKGRFLSLGGRITLLNSVLSNLPVFPMFVHLLPKGLILSLDKIRRNFLWGGGEGKRKTSWVFWDKVCKSKMEEGLGVKELRRFNLALLGKWWNRLASGNKGLLYRIIKEKYGSVDGHWLEWAQETRHRGSIWWRNICKIDHIDHNKRGWLKEGFKLKMGEGNIARFWKDVWIGDQSLANQFPRLFLVSTAQKIAITCLFTAELLARCGINVCNGGGHQWNGKIFRNFEYEVNRIFEIVQLKAFNWIKGKANGYSFNMYEWMLEPVLSLKAKRKTQIGLFKCKNALLDTNTLLNLF</sequence>
<evidence type="ECO:0000259" key="2">
    <source>
        <dbReference type="Pfam" id="PF00078"/>
    </source>
</evidence>
<name>A0AAV5LI93_9ROSI</name>
<feature type="region of interest" description="Disordered" evidence="1">
    <location>
        <begin position="159"/>
        <end position="181"/>
    </location>
</feature>
<evidence type="ECO:0000256" key="1">
    <source>
        <dbReference type="SAM" id="MobiDB-lite"/>
    </source>
</evidence>
<comment type="caution">
    <text evidence="3">The sequence shown here is derived from an EMBL/GenBank/DDBJ whole genome shotgun (WGS) entry which is preliminary data.</text>
</comment>
<feature type="compositionally biased region" description="Polar residues" evidence="1">
    <location>
        <begin position="73"/>
        <end position="82"/>
    </location>
</feature>
<dbReference type="PANTHER" id="PTHR33116:SF78">
    <property type="entry name" value="OS12G0587133 PROTEIN"/>
    <property type="match status" value="1"/>
</dbReference>
<feature type="domain" description="Reverse transcriptase" evidence="2">
    <location>
        <begin position="534"/>
        <end position="613"/>
    </location>
</feature>
<protein>
    <recommendedName>
        <fullName evidence="2">Reverse transcriptase domain-containing protein</fullName>
    </recommendedName>
</protein>
<dbReference type="CDD" id="cd01650">
    <property type="entry name" value="RT_nLTR_like"/>
    <property type="match status" value="1"/>
</dbReference>
<dbReference type="Pfam" id="PF00078">
    <property type="entry name" value="RVT_1"/>
    <property type="match status" value="1"/>
</dbReference>
<dbReference type="InterPro" id="IPR036691">
    <property type="entry name" value="Endo/exonu/phosph_ase_sf"/>
</dbReference>
<evidence type="ECO:0000313" key="3">
    <source>
        <dbReference type="EMBL" id="GKV36551.1"/>
    </source>
</evidence>
<dbReference type="Proteomes" id="UP001054252">
    <property type="component" value="Unassembled WGS sequence"/>
</dbReference>
<feature type="region of interest" description="Disordered" evidence="1">
    <location>
        <begin position="231"/>
        <end position="285"/>
    </location>
</feature>
<keyword evidence="4" id="KW-1185">Reference proteome</keyword>